<keyword evidence="1" id="KW-0472">Membrane</keyword>
<protein>
    <recommendedName>
        <fullName evidence="4">FG-GAP repeat protein</fullName>
    </recommendedName>
</protein>
<evidence type="ECO:0000313" key="2">
    <source>
        <dbReference type="EMBL" id="HIJ99246.1"/>
    </source>
</evidence>
<keyword evidence="3" id="KW-1185">Reference proteome</keyword>
<reference evidence="2 3" key="1">
    <citation type="journal article" name="Nat. Commun.">
        <title>Undinarchaeota illuminate DPANN phylogeny and the impact of gene transfer on archaeal evolution.</title>
        <authorList>
            <person name="Dombrowski N."/>
            <person name="Williams T.A."/>
            <person name="Sun J."/>
            <person name="Woodcroft B.J."/>
            <person name="Lee J.H."/>
            <person name="Minh B.Q."/>
            <person name="Rinke C."/>
            <person name="Spang A."/>
        </authorList>
    </citation>
    <scope>NUCLEOTIDE SEQUENCE [LARGE SCALE GENOMIC DNA]</scope>
    <source>
        <strain evidence="2">MAG_bin17</strain>
    </source>
</reference>
<dbReference type="InterPro" id="IPR028994">
    <property type="entry name" value="Integrin_alpha_N"/>
</dbReference>
<accession>A0A832V1D6</accession>
<comment type="caution">
    <text evidence="2">The sequence shown here is derived from an EMBL/GenBank/DDBJ whole genome shotgun (WGS) entry which is preliminary data.</text>
</comment>
<keyword evidence="1" id="KW-0812">Transmembrane</keyword>
<gene>
    <name evidence="2" type="ORF">H1011_00270</name>
</gene>
<name>A0A832V1D6_9ARCH</name>
<dbReference type="EMBL" id="DVAD01000002">
    <property type="protein sequence ID" value="HIJ99246.1"/>
    <property type="molecule type" value="Genomic_DNA"/>
</dbReference>
<evidence type="ECO:0000313" key="3">
    <source>
        <dbReference type="Proteomes" id="UP000604391"/>
    </source>
</evidence>
<dbReference type="AlphaFoldDB" id="A0A832V1D6"/>
<evidence type="ECO:0008006" key="4">
    <source>
        <dbReference type="Google" id="ProtNLM"/>
    </source>
</evidence>
<organism evidence="2 3">
    <name type="scientific">Candidatus Undinarchaeum marinum</name>
    <dbReference type="NCBI Taxonomy" id="2756141"/>
    <lineage>
        <taxon>Archaea</taxon>
        <taxon>Candidatus Undinarchaeota</taxon>
        <taxon>Candidatus Undinarchaeia</taxon>
        <taxon>Candidatus Undinarchaeales</taxon>
        <taxon>Candidatus Undinarchaeaceae</taxon>
        <taxon>Candidatus Undinarchaeum</taxon>
    </lineage>
</organism>
<dbReference type="SUPFAM" id="SSF69318">
    <property type="entry name" value="Integrin alpha N-terminal domain"/>
    <property type="match status" value="1"/>
</dbReference>
<sequence>MPNRKAAAGLVLGVVLIIVLIPTMIGLLGLGKMVGSLFGGTADIIPTEGKELIALGNPGDIRFIGYGSDASVKVQLQGEVGSTFPNLGSDAWYGLAAGDLDGDGYDEVIGLTDSSDIIIIPIDEIAPLMTSDDNAGLNGKSVSDLENWEWDVLHFDSSMNYRKNALVAGDLDNDGKDEILVVGKNKLVIYDYTGSSYVKTVIDEFDIYCTSEFCSDNANNNAGFSHSVSFGGGVDSAAVGNADYDDKTEVVVAYRTSNDYEESERSLGIFEIWKDDNGNYKTFYDENDAYELSGIGRNYPALAMCDYNEDGKDEILALKTDFYGLWGSRYEDKEGIGTGCSYEGKRLASTRPGAIKDSANGQVWYMDTEDDEIKKLEHATVCEHPYHHPRWGTYSSTDTREELGNALSPTVSKYTVSGTYGRIVSQGSVELPQPTIPIDYTSASGCDNIDLDYNWYMLGYGRIGMSFITYVAYTDFTNWLYGEYECALNWPVKWVDIACDDFTGNGKMDLALVEEPGIVYIIENDELDTFLSGGITGLKDMSDEQITNRLPWSWADLGFTEDYEEFVEDPTWFNSWIGLVPANIIGEKTGEESETLISE</sequence>
<proteinExistence type="predicted"/>
<keyword evidence="1" id="KW-1133">Transmembrane helix</keyword>
<feature type="transmembrane region" description="Helical" evidence="1">
    <location>
        <begin position="6"/>
        <end position="30"/>
    </location>
</feature>
<dbReference type="Proteomes" id="UP000604391">
    <property type="component" value="Unassembled WGS sequence"/>
</dbReference>
<evidence type="ECO:0000256" key="1">
    <source>
        <dbReference type="SAM" id="Phobius"/>
    </source>
</evidence>